<evidence type="ECO:0008006" key="5">
    <source>
        <dbReference type="Google" id="ProtNLM"/>
    </source>
</evidence>
<gene>
    <name evidence="3" type="ORF">IM660_11030</name>
</gene>
<accession>A0A7M1SQG7</accession>
<feature type="transmembrane region" description="Helical" evidence="2">
    <location>
        <begin position="122"/>
        <end position="145"/>
    </location>
</feature>
<keyword evidence="2" id="KW-1133">Transmembrane helix</keyword>
<sequence length="318" mass="32475">MSDQQQPGTPGEPHQPEQPTYGQPDQFGGAPGQPPQAPPPPPPGTGTPPPPQQPGYGQQPGGATPPPPQQPGYAQPAGQAHPGGAPQGQYAPVPTEPQATDGFKWGWEAFKANWSTFVLGQLAWAAIVVVVTVIWVALLSAIGVFGSGVGGEAQAMAFASAGVFGTILMVLVAFIVGIFAAAGVANASLRTVRGESVSVADFFKIPNPVQVGLVAVALGLASSLLSWTFVLPLAVLFFGVYAVYFALDKKQGVVDAITSSVKMALATPAQTILVLLLGMVANAIGSALCGVGTLVSAPVVVLAVSWLYHQNVGRVQTS</sequence>
<evidence type="ECO:0000256" key="1">
    <source>
        <dbReference type="SAM" id="MobiDB-lite"/>
    </source>
</evidence>
<feature type="transmembrane region" description="Helical" evidence="2">
    <location>
        <begin position="259"/>
        <end position="278"/>
    </location>
</feature>
<keyword evidence="2" id="KW-0812">Transmembrane</keyword>
<evidence type="ECO:0000256" key="2">
    <source>
        <dbReference type="SAM" id="Phobius"/>
    </source>
</evidence>
<feature type="compositionally biased region" description="Pro residues" evidence="1">
    <location>
        <begin position="32"/>
        <end position="53"/>
    </location>
</feature>
<keyword evidence="4" id="KW-1185">Reference proteome</keyword>
<organism evidence="3 4">
    <name type="scientific">Ruania alkalisoli</name>
    <dbReference type="NCBI Taxonomy" id="2779775"/>
    <lineage>
        <taxon>Bacteria</taxon>
        <taxon>Bacillati</taxon>
        <taxon>Actinomycetota</taxon>
        <taxon>Actinomycetes</taxon>
        <taxon>Micrococcales</taxon>
        <taxon>Ruaniaceae</taxon>
        <taxon>Ruania</taxon>
    </lineage>
</organism>
<dbReference type="KEGG" id="halt:IM660_11030"/>
<feature type="transmembrane region" description="Helical" evidence="2">
    <location>
        <begin position="157"/>
        <end position="182"/>
    </location>
</feature>
<dbReference type="EMBL" id="CP063169">
    <property type="protein sequence ID" value="QOR69244.1"/>
    <property type="molecule type" value="Genomic_DNA"/>
</dbReference>
<name>A0A7M1SQG7_9MICO</name>
<feature type="transmembrane region" description="Helical" evidence="2">
    <location>
        <begin position="284"/>
        <end position="308"/>
    </location>
</feature>
<evidence type="ECO:0000313" key="3">
    <source>
        <dbReference type="EMBL" id="QOR69244.1"/>
    </source>
</evidence>
<feature type="region of interest" description="Disordered" evidence="1">
    <location>
        <begin position="1"/>
        <end position="98"/>
    </location>
</feature>
<proteinExistence type="predicted"/>
<dbReference type="Proteomes" id="UP000593758">
    <property type="component" value="Chromosome"/>
</dbReference>
<dbReference type="RefSeq" id="WP_193495492.1">
    <property type="nucleotide sequence ID" value="NZ_CP063169.1"/>
</dbReference>
<protein>
    <recommendedName>
        <fullName evidence="5">Integral membrane protein</fullName>
    </recommendedName>
</protein>
<keyword evidence="2" id="KW-0472">Membrane</keyword>
<feature type="compositionally biased region" description="Low complexity" evidence="1">
    <location>
        <begin position="71"/>
        <end position="92"/>
    </location>
</feature>
<dbReference type="AlphaFoldDB" id="A0A7M1SQG7"/>
<reference evidence="3 4" key="1">
    <citation type="submission" date="2020-10" db="EMBL/GenBank/DDBJ databases">
        <title>Haloactinobacterium sp. RN3S43, a bacterium isolated from saline soil.</title>
        <authorList>
            <person name="Sun J.-Q."/>
        </authorList>
    </citation>
    <scope>NUCLEOTIDE SEQUENCE [LARGE SCALE GENOMIC DNA]</scope>
    <source>
        <strain evidence="3 4">RN3S43</strain>
    </source>
</reference>
<evidence type="ECO:0000313" key="4">
    <source>
        <dbReference type="Proteomes" id="UP000593758"/>
    </source>
</evidence>
<feature type="transmembrane region" description="Helical" evidence="2">
    <location>
        <begin position="224"/>
        <end position="247"/>
    </location>
</feature>